<dbReference type="AlphaFoldDB" id="A0A1X1XNU8"/>
<dbReference type="PANTHER" id="PTHR23513">
    <property type="entry name" value="INTEGRAL MEMBRANE EFFLUX PROTEIN-RELATED"/>
    <property type="match status" value="1"/>
</dbReference>
<dbReference type="GO" id="GO:0005886">
    <property type="term" value="C:plasma membrane"/>
    <property type="evidence" value="ECO:0007669"/>
    <property type="project" value="UniProtKB-SubCell"/>
</dbReference>
<keyword evidence="2" id="KW-1003">Cell membrane</keyword>
<dbReference type="EMBL" id="AP022581">
    <property type="protein sequence ID" value="BBX99119.1"/>
    <property type="molecule type" value="Genomic_DNA"/>
</dbReference>
<evidence type="ECO:0000256" key="3">
    <source>
        <dbReference type="ARBA" id="ARBA00022692"/>
    </source>
</evidence>
<dbReference type="RefSeq" id="WP_085162720.1">
    <property type="nucleotide sequence ID" value="NZ_AP022581.1"/>
</dbReference>
<dbReference type="PANTHER" id="PTHR23513:SF6">
    <property type="entry name" value="MAJOR FACILITATOR SUPERFAMILY ASSOCIATED DOMAIN-CONTAINING PROTEIN"/>
    <property type="match status" value="1"/>
</dbReference>
<dbReference type="GO" id="GO:0022857">
    <property type="term" value="F:transmembrane transporter activity"/>
    <property type="evidence" value="ECO:0007669"/>
    <property type="project" value="InterPro"/>
</dbReference>
<keyword evidence="7" id="KW-1185">Reference proteome</keyword>
<protein>
    <recommendedName>
        <fullName evidence="8">MFS transporter</fullName>
    </recommendedName>
</protein>
<dbReference type="Gene3D" id="1.20.1250.20">
    <property type="entry name" value="MFS general substrate transporter like domains"/>
    <property type="match status" value="1"/>
</dbReference>
<dbReference type="InterPro" id="IPR011701">
    <property type="entry name" value="MFS"/>
</dbReference>
<evidence type="ECO:0000313" key="7">
    <source>
        <dbReference type="Proteomes" id="UP000466396"/>
    </source>
</evidence>
<keyword evidence="4" id="KW-1133">Transmembrane helix</keyword>
<evidence type="ECO:0000256" key="5">
    <source>
        <dbReference type="ARBA" id="ARBA00023136"/>
    </source>
</evidence>
<dbReference type="InterPro" id="IPR036259">
    <property type="entry name" value="MFS_trans_sf"/>
</dbReference>
<proteinExistence type="predicted"/>
<dbReference type="OrthoDB" id="4718690at2"/>
<evidence type="ECO:0000313" key="6">
    <source>
        <dbReference type="EMBL" id="BBX99119.1"/>
    </source>
</evidence>
<evidence type="ECO:0008006" key="8">
    <source>
        <dbReference type="Google" id="ProtNLM"/>
    </source>
</evidence>
<sequence>MSNGAVGLARLTLARGLFSAGNAAIAVVWGYAVFVINNSAFLTGLLDTGYTLAFAAASSWLTIRHQLLAARTSIVVNGLISATVTAAVGLLTALNDYVWLLLLVVVIGVGTGVNYPAWFAQLRRGRDGNELHGQIGTYESFRVVAVLSGTAGGGLLAHVLGLKPTTLLIAVAFATGGLLALTFPRSDGLPAPDQPATPAKTSEAVVAVNHRVRLLFGLLAALQLMLAPIIAVTPVLAVEGVDGGVAHVGMLSALYGAGSVLQFVTTKAAAHGAGVRMLVSATLALMLACAVLAAVLRTVAGAALLMVSFGFGVSSIGTLINAEIQSSVHESVRDKRVSTYALIFSIPLAVGSGVWGLAADFVAVPIIAIIATILTALIAILLLVVWRQVSGRWGRSG</sequence>
<keyword evidence="5" id="KW-0472">Membrane</keyword>
<evidence type="ECO:0000256" key="1">
    <source>
        <dbReference type="ARBA" id="ARBA00004651"/>
    </source>
</evidence>
<reference evidence="6 7" key="1">
    <citation type="journal article" date="2019" name="Emerg. Microbes Infect.">
        <title>Comprehensive subspecies identification of 175 nontuberculous mycobacteria species based on 7547 genomic profiles.</title>
        <authorList>
            <person name="Matsumoto Y."/>
            <person name="Kinjo T."/>
            <person name="Motooka D."/>
            <person name="Nabeya D."/>
            <person name="Jung N."/>
            <person name="Uechi K."/>
            <person name="Horii T."/>
            <person name="Iida T."/>
            <person name="Fujita J."/>
            <person name="Nakamura S."/>
        </authorList>
    </citation>
    <scope>NUCLEOTIDE SEQUENCE [LARGE SCALE GENOMIC DNA]</scope>
    <source>
        <strain evidence="6 7">JCM 15657</strain>
    </source>
</reference>
<gene>
    <name evidence="6" type="ORF">MLAC_44130</name>
</gene>
<dbReference type="SUPFAM" id="SSF103473">
    <property type="entry name" value="MFS general substrate transporter"/>
    <property type="match status" value="1"/>
</dbReference>
<evidence type="ECO:0000256" key="2">
    <source>
        <dbReference type="ARBA" id="ARBA00022475"/>
    </source>
</evidence>
<dbReference type="Pfam" id="PF07690">
    <property type="entry name" value="MFS_1"/>
    <property type="match status" value="1"/>
</dbReference>
<name>A0A1X1XNU8_9MYCO</name>
<dbReference type="Proteomes" id="UP000466396">
    <property type="component" value="Chromosome"/>
</dbReference>
<accession>A0A1X1XNU8</accession>
<keyword evidence="3" id="KW-0812">Transmembrane</keyword>
<dbReference type="KEGG" id="mlj:MLAC_44130"/>
<evidence type="ECO:0000256" key="4">
    <source>
        <dbReference type="ARBA" id="ARBA00022989"/>
    </source>
</evidence>
<organism evidence="6 7">
    <name type="scientific">Mycobacterium lacus</name>
    <dbReference type="NCBI Taxonomy" id="169765"/>
    <lineage>
        <taxon>Bacteria</taxon>
        <taxon>Bacillati</taxon>
        <taxon>Actinomycetota</taxon>
        <taxon>Actinomycetes</taxon>
        <taxon>Mycobacteriales</taxon>
        <taxon>Mycobacteriaceae</taxon>
        <taxon>Mycobacterium</taxon>
    </lineage>
</organism>
<comment type="subcellular location">
    <subcellularLocation>
        <location evidence="1">Cell membrane</location>
        <topology evidence="1">Multi-pass membrane protein</topology>
    </subcellularLocation>
</comment>